<reference evidence="2 3" key="1">
    <citation type="journal article" date="2019" name="Int. J. Syst. Evol. Microbiol.">
        <title>The Global Catalogue of Microorganisms (GCM) 10K type strain sequencing project: providing services to taxonomists for standard genome sequencing and annotation.</title>
        <authorList>
            <consortium name="The Broad Institute Genomics Platform"/>
            <consortium name="The Broad Institute Genome Sequencing Center for Infectious Disease"/>
            <person name="Wu L."/>
            <person name="Ma J."/>
        </authorList>
    </citation>
    <scope>NUCLEOTIDE SEQUENCE [LARGE SCALE GENOMIC DNA]</scope>
    <source>
        <strain evidence="2 3">JCM 13929</strain>
    </source>
</reference>
<evidence type="ECO:0000256" key="1">
    <source>
        <dbReference type="SAM" id="MobiDB-lite"/>
    </source>
</evidence>
<organism evidence="2 3">
    <name type="scientific">Nonomuraea maheshkhaliensis</name>
    <dbReference type="NCBI Taxonomy" id="419590"/>
    <lineage>
        <taxon>Bacteria</taxon>
        <taxon>Bacillati</taxon>
        <taxon>Actinomycetota</taxon>
        <taxon>Actinomycetes</taxon>
        <taxon>Streptosporangiales</taxon>
        <taxon>Streptosporangiaceae</taxon>
        <taxon>Nonomuraea</taxon>
    </lineage>
</organism>
<accession>A0ABN2FJH7</accession>
<feature type="region of interest" description="Disordered" evidence="1">
    <location>
        <begin position="1"/>
        <end position="94"/>
    </location>
</feature>
<comment type="caution">
    <text evidence="2">The sequence shown here is derived from an EMBL/GenBank/DDBJ whole genome shotgun (WGS) entry which is preliminary data.</text>
</comment>
<name>A0ABN2FJH7_9ACTN</name>
<gene>
    <name evidence="2" type="ORF">GCM10009733_053710</name>
</gene>
<evidence type="ECO:0000313" key="2">
    <source>
        <dbReference type="EMBL" id="GAA1649959.1"/>
    </source>
</evidence>
<keyword evidence="3" id="KW-1185">Reference proteome</keyword>
<proteinExistence type="predicted"/>
<sequence length="94" mass="9828">MTFSGARMAGDRSSAAHGPAAAPLPVTRDHRTDPSVPSYGRGGSASSFPPSIGESPAGPSDPPISRQDPSPNLPSLKRQKGDRTAPLHSRQRSW</sequence>
<evidence type="ECO:0000313" key="3">
    <source>
        <dbReference type="Proteomes" id="UP001500064"/>
    </source>
</evidence>
<dbReference type="EMBL" id="BAAAMU010000042">
    <property type="protein sequence ID" value="GAA1649959.1"/>
    <property type="molecule type" value="Genomic_DNA"/>
</dbReference>
<protein>
    <submittedName>
        <fullName evidence="2">Uncharacterized protein</fullName>
    </submittedName>
</protein>
<dbReference type="Proteomes" id="UP001500064">
    <property type="component" value="Unassembled WGS sequence"/>
</dbReference>